<keyword evidence="7" id="KW-0963">Cytoplasm</keyword>
<dbReference type="PANTHER" id="PTHR11063">
    <property type="entry name" value="GLUTAMATE SEMIALDEHYDE DEHYDROGENASE"/>
    <property type="match status" value="1"/>
</dbReference>
<dbReference type="HAMAP" id="MF_00412">
    <property type="entry name" value="ProA"/>
    <property type="match status" value="1"/>
</dbReference>
<feature type="domain" description="Aldehyde dehydrogenase" evidence="8">
    <location>
        <begin position="42"/>
        <end position="273"/>
    </location>
</feature>
<dbReference type="CDD" id="cd07079">
    <property type="entry name" value="ALDH_F18-19_ProA-GPR"/>
    <property type="match status" value="1"/>
</dbReference>
<keyword evidence="5 7" id="KW-0560">Oxidoreductase</keyword>
<keyword evidence="2 7" id="KW-0028">Amino-acid biosynthesis</keyword>
<dbReference type="GO" id="GO:0050661">
    <property type="term" value="F:NADP binding"/>
    <property type="evidence" value="ECO:0007669"/>
    <property type="project" value="InterPro"/>
</dbReference>
<dbReference type="Proteomes" id="UP000249557">
    <property type="component" value="Unassembled WGS sequence"/>
</dbReference>
<evidence type="ECO:0000313" key="10">
    <source>
        <dbReference type="Proteomes" id="UP000249557"/>
    </source>
</evidence>
<sequence>MAPGNMIEELGQAARSAAFILSQSDDALINAALRDLELSIIAQRDDIMKANLLDLDEAVTKDLSTALLDRLTLNNNRITAIAQSVADIRALENPCGKILEEWTRPNGLRFQKVSVPIGVLGMIYESRPNVTIDAAALALKSRNAIILRGGSESAQTSRLLHSLVVSALERNGLPSDAVAMVPDQDRKHVGDMLNATGLIDVIIPRGGKSLTSRVMSDAKMPVFAHLDGNCHVYVHASADSHMALSIVRNAKLRRTGICGAAESLLFDKAVDTALAHDILSMLLAEGVEVVGDGMAQALDKRVARATEQDWPCEYLDKKISVKFVDGVGEAVAHINHYGSHHTDAIIARDDAAAAYFLNNVDSAIVVRNASTQFADGGEFGFGAEIGIGTGKLHARGPVGVRQLTTFKYKVLGDGHLRP</sequence>
<organism evidence="9 10">
    <name type="scientific">Micavibrio aeruginosavorus</name>
    <dbReference type="NCBI Taxonomy" id="349221"/>
    <lineage>
        <taxon>Bacteria</taxon>
        <taxon>Pseudomonadati</taxon>
        <taxon>Bdellovibrionota</taxon>
        <taxon>Bdellovibrionia</taxon>
        <taxon>Bdellovibrionales</taxon>
        <taxon>Pseudobdellovibrionaceae</taxon>
        <taxon>Micavibrio</taxon>
    </lineage>
</organism>
<proteinExistence type="inferred from homology"/>
<dbReference type="NCBIfam" id="TIGR00407">
    <property type="entry name" value="proA"/>
    <property type="match status" value="1"/>
</dbReference>
<evidence type="ECO:0000256" key="1">
    <source>
        <dbReference type="ARBA" id="ARBA00004985"/>
    </source>
</evidence>
<dbReference type="NCBIfam" id="NF001221">
    <property type="entry name" value="PRK00197.1"/>
    <property type="match status" value="1"/>
</dbReference>
<dbReference type="EMBL" id="QFNK01000141">
    <property type="protein sequence ID" value="PZO85726.1"/>
    <property type="molecule type" value="Genomic_DNA"/>
</dbReference>
<evidence type="ECO:0000313" key="9">
    <source>
        <dbReference type="EMBL" id="PZO85726.1"/>
    </source>
</evidence>
<evidence type="ECO:0000259" key="8">
    <source>
        <dbReference type="Pfam" id="PF00171"/>
    </source>
</evidence>
<name>A0A2W4ZW80_9BACT</name>
<protein>
    <recommendedName>
        <fullName evidence="7">Gamma-glutamyl phosphate reductase</fullName>
        <shortName evidence="7">GPR</shortName>
        <ecNumber evidence="7">1.2.1.41</ecNumber>
    </recommendedName>
    <alternativeName>
        <fullName evidence="7">Glutamate-5-semialdehyde dehydrogenase</fullName>
    </alternativeName>
    <alternativeName>
        <fullName evidence="7">Glutamyl-gamma-semialdehyde dehydrogenase</fullName>
        <shortName evidence="7">GSA dehydrogenase</shortName>
    </alternativeName>
</protein>
<dbReference type="GO" id="GO:0055129">
    <property type="term" value="P:L-proline biosynthetic process"/>
    <property type="evidence" value="ECO:0007669"/>
    <property type="project" value="UniProtKB-UniRule"/>
</dbReference>
<comment type="pathway">
    <text evidence="1 7">Amino-acid biosynthesis; L-proline biosynthesis; L-glutamate 5-semialdehyde from L-glutamate: step 2/2.</text>
</comment>
<dbReference type="Gene3D" id="3.40.605.10">
    <property type="entry name" value="Aldehyde Dehydrogenase, Chain A, domain 1"/>
    <property type="match status" value="1"/>
</dbReference>
<dbReference type="SUPFAM" id="SSF53720">
    <property type="entry name" value="ALDH-like"/>
    <property type="match status" value="1"/>
</dbReference>
<comment type="catalytic activity">
    <reaction evidence="6 7">
        <text>L-glutamate 5-semialdehyde + phosphate + NADP(+) = L-glutamyl 5-phosphate + NADPH + H(+)</text>
        <dbReference type="Rhea" id="RHEA:19541"/>
        <dbReference type="ChEBI" id="CHEBI:15378"/>
        <dbReference type="ChEBI" id="CHEBI:43474"/>
        <dbReference type="ChEBI" id="CHEBI:57783"/>
        <dbReference type="ChEBI" id="CHEBI:58066"/>
        <dbReference type="ChEBI" id="CHEBI:58274"/>
        <dbReference type="ChEBI" id="CHEBI:58349"/>
        <dbReference type="EC" id="1.2.1.41"/>
    </reaction>
</comment>
<dbReference type="UniPathway" id="UPA00098">
    <property type="reaction ID" value="UER00360"/>
</dbReference>
<reference evidence="9 10" key="1">
    <citation type="submission" date="2017-08" db="EMBL/GenBank/DDBJ databases">
        <title>Infants hospitalized years apart are colonized by the same room-sourced microbial strains.</title>
        <authorList>
            <person name="Brooks B."/>
            <person name="Olm M.R."/>
            <person name="Firek B.A."/>
            <person name="Baker R."/>
            <person name="Thomas B.C."/>
            <person name="Morowitz M.J."/>
            <person name="Banfield J.F."/>
        </authorList>
    </citation>
    <scope>NUCLEOTIDE SEQUENCE [LARGE SCALE GENOMIC DNA]</scope>
    <source>
        <strain evidence="9">S2_018_000_R2_104</strain>
    </source>
</reference>
<dbReference type="InterPro" id="IPR012134">
    <property type="entry name" value="Glu-5-SA_DH"/>
</dbReference>
<dbReference type="PROSITE" id="PS01223">
    <property type="entry name" value="PROA"/>
    <property type="match status" value="1"/>
</dbReference>
<dbReference type="InterPro" id="IPR016162">
    <property type="entry name" value="Ald_DH_N"/>
</dbReference>
<dbReference type="Pfam" id="PF00171">
    <property type="entry name" value="Aldedh"/>
    <property type="match status" value="1"/>
</dbReference>
<keyword evidence="3 7" id="KW-0641">Proline biosynthesis</keyword>
<evidence type="ECO:0000256" key="5">
    <source>
        <dbReference type="ARBA" id="ARBA00023002"/>
    </source>
</evidence>
<dbReference type="InterPro" id="IPR020593">
    <property type="entry name" value="G-glutamylP_reductase_CS"/>
</dbReference>
<evidence type="ECO:0000256" key="2">
    <source>
        <dbReference type="ARBA" id="ARBA00022605"/>
    </source>
</evidence>
<comment type="subcellular location">
    <subcellularLocation>
        <location evidence="7">Cytoplasm</location>
    </subcellularLocation>
</comment>
<comment type="similarity">
    <text evidence="7">Belongs to the gamma-glutamyl phosphate reductase family.</text>
</comment>
<keyword evidence="4 7" id="KW-0521">NADP</keyword>
<dbReference type="InterPro" id="IPR015590">
    <property type="entry name" value="Aldehyde_DH_dom"/>
</dbReference>
<gene>
    <name evidence="7" type="primary">proA</name>
    <name evidence="9" type="ORF">DI626_07275</name>
</gene>
<dbReference type="GO" id="GO:0005737">
    <property type="term" value="C:cytoplasm"/>
    <property type="evidence" value="ECO:0007669"/>
    <property type="project" value="UniProtKB-SubCell"/>
</dbReference>
<dbReference type="GO" id="GO:0004350">
    <property type="term" value="F:glutamate-5-semialdehyde dehydrogenase activity"/>
    <property type="evidence" value="ECO:0007669"/>
    <property type="project" value="UniProtKB-UniRule"/>
</dbReference>
<evidence type="ECO:0000256" key="7">
    <source>
        <dbReference type="HAMAP-Rule" id="MF_00412"/>
    </source>
</evidence>
<comment type="caution">
    <text evidence="9">The sequence shown here is derived from an EMBL/GenBank/DDBJ whole genome shotgun (WGS) entry which is preliminary data.</text>
</comment>
<dbReference type="PIRSF" id="PIRSF000151">
    <property type="entry name" value="GPR"/>
    <property type="match status" value="1"/>
</dbReference>
<dbReference type="AlphaFoldDB" id="A0A2W4ZW80"/>
<dbReference type="InterPro" id="IPR016161">
    <property type="entry name" value="Ald_DH/histidinol_DH"/>
</dbReference>
<dbReference type="Gene3D" id="3.40.309.10">
    <property type="entry name" value="Aldehyde Dehydrogenase, Chain A, domain 2"/>
    <property type="match status" value="1"/>
</dbReference>
<evidence type="ECO:0000256" key="3">
    <source>
        <dbReference type="ARBA" id="ARBA00022650"/>
    </source>
</evidence>
<evidence type="ECO:0000256" key="6">
    <source>
        <dbReference type="ARBA" id="ARBA00049024"/>
    </source>
</evidence>
<evidence type="ECO:0000256" key="4">
    <source>
        <dbReference type="ARBA" id="ARBA00022857"/>
    </source>
</evidence>
<dbReference type="PANTHER" id="PTHR11063:SF8">
    <property type="entry name" value="DELTA-1-PYRROLINE-5-CARBOXYLATE SYNTHASE"/>
    <property type="match status" value="1"/>
</dbReference>
<dbReference type="InterPro" id="IPR000965">
    <property type="entry name" value="GPR_dom"/>
</dbReference>
<comment type="function">
    <text evidence="7">Catalyzes the NADPH-dependent reduction of L-glutamate 5-phosphate into L-glutamate 5-semialdehyde and phosphate. The product spontaneously undergoes cyclization to form 1-pyrroline-5-carboxylate.</text>
</comment>
<dbReference type="EC" id="1.2.1.41" evidence="7"/>
<accession>A0A2W4ZW80</accession>
<dbReference type="InterPro" id="IPR016163">
    <property type="entry name" value="Ald_DH_C"/>
</dbReference>